<dbReference type="Proteomes" id="UP001488838">
    <property type="component" value="Unassembled WGS sequence"/>
</dbReference>
<comment type="caution">
    <text evidence="1">The sequence shown here is derived from an EMBL/GenBank/DDBJ whole genome shotgun (WGS) entry which is preliminary data.</text>
</comment>
<evidence type="ECO:0000313" key="2">
    <source>
        <dbReference type="Proteomes" id="UP001488838"/>
    </source>
</evidence>
<organism evidence="1 2">
    <name type="scientific">Myodes glareolus</name>
    <name type="common">Bank vole</name>
    <name type="synonym">Clethrionomys glareolus</name>
    <dbReference type="NCBI Taxonomy" id="447135"/>
    <lineage>
        <taxon>Eukaryota</taxon>
        <taxon>Metazoa</taxon>
        <taxon>Chordata</taxon>
        <taxon>Craniata</taxon>
        <taxon>Vertebrata</taxon>
        <taxon>Euteleostomi</taxon>
        <taxon>Mammalia</taxon>
        <taxon>Eutheria</taxon>
        <taxon>Euarchontoglires</taxon>
        <taxon>Glires</taxon>
        <taxon>Rodentia</taxon>
        <taxon>Myomorpha</taxon>
        <taxon>Muroidea</taxon>
        <taxon>Cricetidae</taxon>
        <taxon>Arvicolinae</taxon>
        <taxon>Myodes</taxon>
    </lineage>
</organism>
<sequence length="188" mass="20596">MYSGPGGAAAKSDGTLRQSLAYCGKRRRRALLATVSVTAAISPEAILQRPLPELTGVVPVSARNAQVFECSLQRCLSLRLACPELPVTTLRLSCPVARPSFQPESSGYPKMQGWLWVRPGWALCPYLWQDMLRVMYPVGHGVYKLQHRDALKVGVLLERVTPCAALLLLISLLLAELVEAQRADVRGC</sequence>
<name>A0AAW0HRC2_MYOGA</name>
<gene>
    <name evidence="1" type="ORF">U0070_016155</name>
</gene>
<dbReference type="EMBL" id="JBBHLL010000368">
    <property type="protein sequence ID" value="KAK7804642.1"/>
    <property type="molecule type" value="Genomic_DNA"/>
</dbReference>
<evidence type="ECO:0000313" key="1">
    <source>
        <dbReference type="EMBL" id="KAK7804642.1"/>
    </source>
</evidence>
<dbReference type="AlphaFoldDB" id="A0AAW0HRC2"/>
<keyword evidence="2" id="KW-1185">Reference proteome</keyword>
<proteinExistence type="predicted"/>
<reference evidence="1 2" key="1">
    <citation type="journal article" date="2023" name="bioRxiv">
        <title>Conserved and derived expression patterns and positive selection on dental genes reveal complex evolutionary context of ever-growing rodent molars.</title>
        <authorList>
            <person name="Calamari Z.T."/>
            <person name="Song A."/>
            <person name="Cohen E."/>
            <person name="Akter M."/>
            <person name="Roy R.D."/>
            <person name="Hallikas O."/>
            <person name="Christensen M.M."/>
            <person name="Li P."/>
            <person name="Marangoni P."/>
            <person name="Jernvall J."/>
            <person name="Klein O.D."/>
        </authorList>
    </citation>
    <scope>NUCLEOTIDE SEQUENCE [LARGE SCALE GENOMIC DNA]</scope>
    <source>
        <strain evidence="1">V071</strain>
    </source>
</reference>
<protein>
    <submittedName>
        <fullName evidence="1">Uncharacterized protein</fullName>
    </submittedName>
</protein>
<accession>A0AAW0HRC2</accession>